<evidence type="ECO:0000313" key="2">
    <source>
        <dbReference type="EMBL" id="URE35969.1"/>
    </source>
</evidence>
<protein>
    <submittedName>
        <fullName evidence="2">Plant-specific domain TIGR01615 family protein</fullName>
    </submittedName>
</protein>
<accession>A0A9E7HK06</accession>
<keyword evidence="3" id="KW-1185">Reference proteome</keyword>
<dbReference type="EMBL" id="CP097510">
    <property type="protein sequence ID" value="URE35968.1"/>
    <property type="molecule type" value="Genomic_DNA"/>
</dbReference>
<dbReference type="AlphaFoldDB" id="A0A9E7HK06"/>
<name>A0A9E7HK06_9LILI</name>
<feature type="region of interest" description="Disordered" evidence="1">
    <location>
        <begin position="394"/>
        <end position="442"/>
    </location>
</feature>
<proteinExistence type="predicted"/>
<reference evidence="2" key="1">
    <citation type="submission" date="2022-05" db="EMBL/GenBank/DDBJ databases">
        <title>The Musa troglodytarum L. genome provides insights into the mechanism of non-climacteric behaviour and enrichment of carotenoids.</title>
        <authorList>
            <person name="Wang J."/>
        </authorList>
    </citation>
    <scope>NUCLEOTIDE SEQUENCE</scope>
    <source>
        <tissue evidence="2">Leaf</tissue>
    </source>
</reference>
<dbReference type="PANTHER" id="PTHR31579:SF1">
    <property type="entry name" value="OS03G0796600 PROTEIN"/>
    <property type="match status" value="1"/>
</dbReference>
<sequence>MPFQMKVRPIDSEGAIAFAPRSDPWKPVAKSRLKRLLERQFPSVLRPSLAEKLAGSGDGREKEREEDGGDVEPSSVCLDTMVLSFIENGNHEKPPRGRCNCFNASFDDSSDDGFDARDGDASGSSSPTGDAAESIEGLVPCASVAERNLLADASKILEKARNSKNKDVCRRMVVDGLRSLGYDAAICKSRWDKSPSCPAGEYEYIDVVVDGGDRLLVDVDFKSEFEVARPSKSYRAVLHHLPSVFVGRRERLQSIVALASEAARQSLKKKGLHVPPWRQPEYTRAKWLSPYQRTTAMEAKEESASGGANSGRGSGIIPCSISAVNFSGEFKESGVGKLGDDSSVATAVAEEKTEVAASPWRPSPARPTAGVKAITGLALNSGLQKPWQRWSLRGEHDQEAHTKQSSLHLSLSPEPRDSDAERTKAKGKEASCRLDSSGGGRRDTAMRTTWDLLFFAASGFHCANILRGPLLPVPCRDFETCNSAFPFALGRRRQPIAAFEDSETRTRSKVAVALDSKARCHHARHSLMMKIHFGQLWI</sequence>
<dbReference type="Proteomes" id="UP001055439">
    <property type="component" value="Chromosome 8"/>
</dbReference>
<evidence type="ECO:0000313" key="3">
    <source>
        <dbReference type="Proteomes" id="UP001055439"/>
    </source>
</evidence>
<feature type="compositionally biased region" description="Basic and acidic residues" evidence="1">
    <location>
        <begin position="414"/>
        <end position="432"/>
    </location>
</feature>
<dbReference type="InterPro" id="IPR006502">
    <property type="entry name" value="PDDEXK-like"/>
</dbReference>
<dbReference type="OrthoDB" id="773384at2759"/>
<feature type="region of interest" description="Disordered" evidence="1">
    <location>
        <begin position="47"/>
        <end position="74"/>
    </location>
</feature>
<feature type="region of interest" description="Disordered" evidence="1">
    <location>
        <begin position="112"/>
        <end position="132"/>
    </location>
</feature>
<gene>
    <name evidence="2" type="ORF">MUK42_03575</name>
</gene>
<dbReference type="EMBL" id="CP097510">
    <property type="protein sequence ID" value="URE35969.1"/>
    <property type="molecule type" value="Genomic_DNA"/>
</dbReference>
<organism evidence="2 3">
    <name type="scientific">Musa troglodytarum</name>
    <name type="common">fe'i banana</name>
    <dbReference type="NCBI Taxonomy" id="320322"/>
    <lineage>
        <taxon>Eukaryota</taxon>
        <taxon>Viridiplantae</taxon>
        <taxon>Streptophyta</taxon>
        <taxon>Embryophyta</taxon>
        <taxon>Tracheophyta</taxon>
        <taxon>Spermatophyta</taxon>
        <taxon>Magnoliopsida</taxon>
        <taxon>Liliopsida</taxon>
        <taxon>Zingiberales</taxon>
        <taxon>Musaceae</taxon>
        <taxon>Musa</taxon>
    </lineage>
</organism>
<dbReference type="NCBIfam" id="TIGR01615">
    <property type="entry name" value="A_thal_3542"/>
    <property type="match status" value="1"/>
</dbReference>
<dbReference type="Pfam" id="PF04720">
    <property type="entry name" value="PDDEXK_6"/>
    <property type="match status" value="1"/>
</dbReference>
<dbReference type="PANTHER" id="PTHR31579">
    <property type="entry name" value="OS03G0796600 PROTEIN"/>
    <property type="match status" value="1"/>
</dbReference>
<evidence type="ECO:0000256" key="1">
    <source>
        <dbReference type="SAM" id="MobiDB-lite"/>
    </source>
</evidence>